<organism evidence="5">
    <name type="scientific">marine sediment metagenome</name>
    <dbReference type="NCBI Taxonomy" id="412755"/>
    <lineage>
        <taxon>unclassified sequences</taxon>
        <taxon>metagenomes</taxon>
        <taxon>ecological metagenomes</taxon>
    </lineage>
</organism>
<dbReference type="EMBL" id="BARV01017087">
    <property type="protein sequence ID" value="GAI19627.1"/>
    <property type="molecule type" value="Genomic_DNA"/>
</dbReference>
<dbReference type="PANTHER" id="PTHR43179">
    <property type="entry name" value="RHAMNOSYLTRANSFERASE WBBL"/>
    <property type="match status" value="1"/>
</dbReference>
<evidence type="ECO:0000256" key="1">
    <source>
        <dbReference type="ARBA" id="ARBA00006739"/>
    </source>
</evidence>
<gene>
    <name evidence="5" type="ORF">S06H3_29185</name>
</gene>
<dbReference type="PANTHER" id="PTHR43179:SF12">
    <property type="entry name" value="GALACTOFURANOSYLTRANSFERASE GLFT2"/>
    <property type="match status" value="1"/>
</dbReference>
<sequence>VGGMINFEGKGFQIDYGIPVEKGNYSQYRYLPFVNGGAMLVDRKIFLGAGGFDEDFFAYYEDVDFGWRLWVLGYKVVFAPESVVYHHHHGTSKIFSEDKLRFLKERNSLYSVFKNYDDKNLAKVFSGTLANIFNRIFVDFKFDYKSYYDLSTDSSKDAETGDQKISKEPLSSLMAARNFFDDLPKLIEKRERIQSRRKRDDKALFTYFKGQFLAVSPDRQYQKNQIDMLKSLGIYKVFEKEIKRTLLIISSEVISKEMAGPAIRVWNFAKVLAEHMNVILAAPNK</sequence>
<evidence type="ECO:0000313" key="5">
    <source>
        <dbReference type="EMBL" id="GAI19627.1"/>
    </source>
</evidence>
<dbReference type="Gene3D" id="3.90.550.10">
    <property type="entry name" value="Spore Coat Polysaccharide Biosynthesis Protein SpsA, Chain A"/>
    <property type="match status" value="1"/>
</dbReference>
<accession>X1LJT0</accession>
<evidence type="ECO:0000256" key="2">
    <source>
        <dbReference type="ARBA" id="ARBA00022676"/>
    </source>
</evidence>
<keyword evidence="2" id="KW-0328">Glycosyltransferase</keyword>
<dbReference type="InterPro" id="IPR001173">
    <property type="entry name" value="Glyco_trans_2-like"/>
</dbReference>
<proteinExistence type="inferred from homology"/>
<feature type="non-terminal residue" evidence="5">
    <location>
        <position position="285"/>
    </location>
</feature>
<comment type="caution">
    <text evidence="5">The sequence shown here is derived from an EMBL/GenBank/DDBJ whole genome shotgun (WGS) entry which is preliminary data.</text>
</comment>
<dbReference type="GO" id="GO:0016757">
    <property type="term" value="F:glycosyltransferase activity"/>
    <property type="evidence" value="ECO:0007669"/>
    <property type="project" value="UniProtKB-KW"/>
</dbReference>
<dbReference type="SUPFAM" id="SSF53448">
    <property type="entry name" value="Nucleotide-diphospho-sugar transferases"/>
    <property type="match status" value="1"/>
</dbReference>
<feature type="domain" description="Glycosyltransferase 2-like" evidence="4">
    <location>
        <begin position="28"/>
        <end position="91"/>
    </location>
</feature>
<dbReference type="InterPro" id="IPR029044">
    <property type="entry name" value="Nucleotide-diphossugar_trans"/>
</dbReference>
<reference evidence="5" key="1">
    <citation type="journal article" date="2014" name="Front. Microbiol.">
        <title>High frequency of phylogenetically diverse reductive dehalogenase-homologous genes in deep subseafloor sedimentary metagenomes.</title>
        <authorList>
            <person name="Kawai M."/>
            <person name="Futagami T."/>
            <person name="Toyoda A."/>
            <person name="Takaki Y."/>
            <person name="Nishi S."/>
            <person name="Hori S."/>
            <person name="Arai W."/>
            <person name="Tsubouchi T."/>
            <person name="Morono Y."/>
            <person name="Uchiyama I."/>
            <person name="Ito T."/>
            <person name="Fujiyama A."/>
            <person name="Inagaki F."/>
            <person name="Takami H."/>
        </authorList>
    </citation>
    <scope>NUCLEOTIDE SEQUENCE</scope>
    <source>
        <strain evidence="5">Expedition CK06-06</strain>
    </source>
</reference>
<keyword evidence="3" id="KW-0808">Transferase</keyword>
<evidence type="ECO:0000256" key="3">
    <source>
        <dbReference type="ARBA" id="ARBA00022679"/>
    </source>
</evidence>
<feature type="non-terminal residue" evidence="5">
    <location>
        <position position="1"/>
    </location>
</feature>
<name>X1LJT0_9ZZZZ</name>
<protein>
    <recommendedName>
        <fullName evidence="4">Glycosyltransferase 2-like domain-containing protein</fullName>
    </recommendedName>
</protein>
<comment type="similarity">
    <text evidence="1">Belongs to the glycosyltransferase 2 family.</text>
</comment>
<dbReference type="Pfam" id="PF13632">
    <property type="entry name" value="Glyco_trans_2_3"/>
    <property type="match status" value="1"/>
</dbReference>
<evidence type="ECO:0000259" key="4">
    <source>
        <dbReference type="Pfam" id="PF13632"/>
    </source>
</evidence>
<dbReference type="AlphaFoldDB" id="X1LJT0"/>